<dbReference type="EMBL" id="GL871142">
    <property type="protein sequence ID" value="EGC33427.1"/>
    <property type="molecule type" value="Genomic_DNA"/>
</dbReference>
<keyword evidence="6" id="KW-0863">Zinc-finger</keyword>
<keyword evidence="8" id="KW-0175">Coiled coil</keyword>
<feature type="coiled-coil region" evidence="8">
    <location>
        <begin position="220"/>
        <end position="261"/>
    </location>
</feature>
<evidence type="ECO:0000313" key="10">
    <source>
        <dbReference type="Proteomes" id="UP000001064"/>
    </source>
</evidence>
<name>F0ZRL3_DICPU</name>
<dbReference type="VEuPathDB" id="AmoebaDB:DICPUDRAFT_80809"/>
<protein>
    <recommendedName>
        <fullName evidence="11">TRAF-type domain-containing protein</fullName>
    </recommendedName>
</protein>
<keyword evidence="3" id="KW-0963">Cytoplasm</keyword>
<evidence type="ECO:0000256" key="1">
    <source>
        <dbReference type="ARBA" id="ARBA00003051"/>
    </source>
</evidence>
<organism evidence="9 10">
    <name type="scientific">Dictyostelium purpureum</name>
    <name type="common">Slime mold</name>
    <dbReference type="NCBI Taxonomy" id="5786"/>
    <lineage>
        <taxon>Eukaryota</taxon>
        <taxon>Amoebozoa</taxon>
        <taxon>Evosea</taxon>
        <taxon>Eumycetozoa</taxon>
        <taxon>Dictyostelia</taxon>
        <taxon>Dictyosteliales</taxon>
        <taxon>Dictyosteliaceae</taxon>
        <taxon>Dictyostelium</taxon>
    </lineage>
</organism>
<dbReference type="InterPro" id="IPR013083">
    <property type="entry name" value="Znf_RING/FYVE/PHD"/>
</dbReference>
<dbReference type="eggNOG" id="KOG0297">
    <property type="taxonomic scope" value="Eukaryota"/>
</dbReference>
<sequence>MNLTELIIDKRIFKLLECKKCNQSFISGFNKPLKTYQCYKPQFYCTDCIKEEYSYINEFCSLELNCPNRNKEIILDEADVNNSGCNEVVPIKQLRSHVNACGFQLVSCLHKECYGNYVMRKDLKQHNESYNNKIIQCLLCSEEMKRIDLDNHILEKCSEKSCICSFCLKPYIKKNQEAHLSLCQEVSIQCHLCNENIKRCDINSHYSNFYLHSKQIINNLIINENKNKELKEKNQQLENKIKYLENENEEIMKRLVSMERSFLKFKDSFKNIKKLISKKKGVWYIDNIDSQSMSYGLGSLAFSFKLSYSPYGSYIVSIEFEKYFDSPVLIDCTFNVIKNNSLKGSYIIFK</sequence>
<reference evidence="10" key="1">
    <citation type="journal article" date="2011" name="Genome Biol.">
        <title>Comparative genomics of the social amoebae Dictyostelium discoideum and Dictyostelium purpureum.</title>
        <authorList>
            <consortium name="US DOE Joint Genome Institute (JGI-PGF)"/>
            <person name="Sucgang R."/>
            <person name="Kuo A."/>
            <person name="Tian X."/>
            <person name="Salerno W."/>
            <person name="Parikh A."/>
            <person name="Feasley C.L."/>
            <person name="Dalin E."/>
            <person name="Tu H."/>
            <person name="Huang E."/>
            <person name="Barry K."/>
            <person name="Lindquist E."/>
            <person name="Shapiro H."/>
            <person name="Bruce D."/>
            <person name="Schmutz J."/>
            <person name="Salamov A."/>
            <person name="Fey P."/>
            <person name="Gaudet P."/>
            <person name="Anjard C."/>
            <person name="Babu M.M."/>
            <person name="Basu S."/>
            <person name="Bushmanova Y."/>
            <person name="van der Wel H."/>
            <person name="Katoh-Kurasawa M."/>
            <person name="Dinh C."/>
            <person name="Coutinho P.M."/>
            <person name="Saito T."/>
            <person name="Elias M."/>
            <person name="Schaap P."/>
            <person name="Kay R.R."/>
            <person name="Henrissat B."/>
            <person name="Eichinger L."/>
            <person name="Rivero F."/>
            <person name="Putnam N.H."/>
            <person name="West C.M."/>
            <person name="Loomis W.F."/>
            <person name="Chisholm R.L."/>
            <person name="Shaulsky G."/>
            <person name="Strassmann J.E."/>
            <person name="Queller D.C."/>
            <person name="Kuspa A."/>
            <person name="Grigoriev I.V."/>
        </authorList>
    </citation>
    <scope>NUCLEOTIDE SEQUENCE [LARGE SCALE GENOMIC DNA]</scope>
    <source>
        <strain evidence="10">QSDP1</strain>
    </source>
</reference>
<dbReference type="Gene3D" id="3.30.40.10">
    <property type="entry name" value="Zinc/RING finger domain, C3HC4 (zinc finger)"/>
    <property type="match status" value="2"/>
</dbReference>
<keyword evidence="10" id="KW-1185">Reference proteome</keyword>
<accession>F0ZRL3</accession>
<dbReference type="KEGG" id="dpp:DICPUDRAFT_80809"/>
<evidence type="ECO:0000256" key="4">
    <source>
        <dbReference type="ARBA" id="ARBA00022723"/>
    </source>
</evidence>
<evidence type="ECO:0000256" key="5">
    <source>
        <dbReference type="ARBA" id="ARBA00022737"/>
    </source>
</evidence>
<comment type="subcellular location">
    <subcellularLocation>
        <location evidence="2">Cytoplasm</location>
    </subcellularLocation>
</comment>
<dbReference type="PANTHER" id="PTHR10131">
    <property type="entry name" value="TNF RECEPTOR ASSOCIATED FACTOR"/>
    <property type="match status" value="1"/>
</dbReference>
<evidence type="ECO:0000256" key="8">
    <source>
        <dbReference type="SAM" id="Coils"/>
    </source>
</evidence>
<comment type="function">
    <text evidence="1">Probable adapter protein and signal transducer that links members of the tumor necrosis factor receptor family to different signaling pathways by association with the receptor cytoplasmic domain and kinases.</text>
</comment>
<evidence type="ECO:0008006" key="11">
    <source>
        <dbReference type="Google" id="ProtNLM"/>
    </source>
</evidence>
<evidence type="ECO:0000313" key="9">
    <source>
        <dbReference type="EMBL" id="EGC33427.1"/>
    </source>
</evidence>
<dbReference type="Proteomes" id="UP000001064">
    <property type="component" value="Unassembled WGS sequence"/>
</dbReference>
<keyword evidence="5" id="KW-0677">Repeat</keyword>
<dbReference type="RefSeq" id="XP_003290046.1">
    <property type="nucleotide sequence ID" value="XM_003289998.1"/>
</dbReference>
<dbReference type="SUPFAM" id="SSF49599">
    <property type="entry name" value="TRAF domain-like"/>
    <property type="match status" value="1"/>
</dbReference>
<evidence type="ECO:0000256" key="7">
    <source>
        <dbReference type="ARBA" id="ARBA00022833"/>
    </source>
</evidence>
<keyword evidence="7" id="KW-0862">Zinc</keyword>
<dbReference type="InParanoid" id="F0ZRL3"/>
<keyword evidence="4" id="KW-0479">Metal-binding</keyword>
<dbReference type="GeneID" id="10504402"/>
<evidence type="ECO:0000256" key="2">
    <source>
        <dbReference type="ARBA" id="ARBA00004496"/>
    </source>
</evidence>
<dbReference type="GO" id="GO:0005737">
    <property type="term" value="C:cytoplasm"/>
    <property type="evidence" value="ECO:0000318"/>
    <property type="project" value="GO_Central"/>
</dbReference>
<dbReference type="GO" id="GO:0008270">
    <property type="term" value="F:zinc ion binding"/>
    <property type="evidence" value="ECO:0007669"/>
    <property type="project" value="UniProtKB-KW"/>
</dbReference>
<dbReference type="OrthoDB" id="193703at2759"/>
<evidence type="ECO:0000256" key="3">
    <source>
        <dbReference type="ARBA" id="ARBA00022490"/>
    </source>
</evidence>
<evidence type="ECO:0000256" key="6">
    <source>
        <dbReference type="ARBA" id="ARBA00022771"/>
    </source>
</evidence>
<dbReference type="STRING" id="5786.F0ZRL3"/>
<gene>
    <name evidence="9" type="ORF">DICPUDRAFT_80809</name>
</gene>
<dbReference type="AlphaFoldDB" id="F0ZRL3"/>
<dbReference type="PANTHER" id="PTHR10131:SF159">
    <property type="entry name" value="RING-TYPE DOMAIN-CONTAINING PROTEIN"/>
    <property type="match status" value="1"/>
</dbReference>
<proteinExistence type="predicted"/>